<dbReference type="GO" id="GO:1903394">
    <property type="term" value="P:protein localization to kinetochore involved in kinetochore assembly"/>
    <property type="evidence" value="ECO:0007669"/>
    <property type="project" value="TreeGrafter"/>
</dbReference>
<accession>A0A914IAM4</accession>
<evidence type="ECO:0000313" key="3">
    <source>
        <dbReference type="Proteomes" id="UP000887572"/>
    </source>
</evidence>
<feature type="domain" description="KNTC1 second ARM-repeats" evidence="1">
    <location>
        <begin position="771"/>
        <end position="949"/>
    </location>
</feature>
<evidence type="ECO:0000259" key="2">
    <source>
        <dbReference type="Pfam" id="PF24520"/>
    </source>
</evidence>
<dbReference type="PANTHER" id="PTHR15688:SF1">
    <property type="entry name" value="KINETOCHORE-ASSOCIATED PROTEIN 1"/>
    <property type="match status" value="1"/>
</dbReference>
<dbReference type="GO" id="GO:0005737">
    <property type="term" value="C:cytoplasm"/>
    <property type="evidence" value="ECO:0007669"/>
    <property type="project" value="TreeGrafter"/>
</dbReference>
<protein>
    <submittedName>
        <fullName evidence="4">RZZ complex subunit KNTC1/ROD C-terminal domain-containing protein</fullName>
    </submittedName>
</protein>
<dbReference type="WBParaSite" id="Gr19_v10_g8830.t1">
    <property type="protein sequence ID" value="Gr19_v10_g8830.t1"/>
    <property type="gene ID" value="Gr19_v10_g8830"/>
</dbReference>
<dbReference type="PANTHER" id="PTHR15688">
    <property type="entry name" value="KINETOCHORE-ASSOCIATED PROTEIN 1"/>
    <property type="match status" value="1"/>
</dbReference>
<dbReference type="GO" id="GO:0005828">
    <property type="term" value="C:kinetochore microtubule"/>
    <property type="evidence" value="ECO:0007669"/>
    <property type="project" value="TreeGrafter"/>
</dbReference>
<sequence>MTEAYKMGKNRFNVIDDHFSSGDPDGNSAILTRSLDMYEVSTAKVLKGDVSVSLVEGSKEVFYACHNNWFVIAIDSDLHLFDVSVGCTEFNPDSSKGRIEYKTAKDKRLFVFPDDARVVALQFVPSTDVLLILLNNGTAFFGSPNHRLSYQYKEAFPATEKCSMNIVKNSEEFSVAISDRKGSVHFLTMPPFDAGIHDEEQFRRVFSSVQKYSCDAGQSIGAVHFIANVVHSFVFFPKRKGSTVYTSSIHSFGFSKFSPLFILKEDVQMVRTVGCFVCVLKSNGQLAVFDQNLVQIHVMSLLPKEEEGIVLDFEFLDVGEFYEFTETVKILLKVKTQQGNEFKIKQFNEVDTQFTKNCSEHAVLVPFSTPGDENNIIYIDAFPLSGSHDIFLRFVGEAQPALRLKKLIELKRFDDALAFAKSYNLPADSVYIELLLHYQEQIQNGKDGNYEEESFKELLRTLRLLTDHNIAGDHCVAVLNFVNKYEHIKTILDFAKSLKITDMYTLKEIARFRYELASYRMLFEAEGPRYGRESPWPQFLSSGSQKEFFDGFCEAGQIVEARILLSRYAHISQELQEEKSMKKLLSLFKSTVTEKPQLSGAVSEFLEVDLIPAILNSNNVTNAKTICSTFCDFFVDVSLLLERLEQKNFPQISLHFAETFDRAINLLRADCHTSDKHVTFLHILKQLDGGEKEEDGILWRLNVLIRNLKKLCKIHTVYQCAMSYSEFLGHDINSICHRIMDKIRSTASVREHIEQFVFPYVEEHGLDRNKMLHDYIKQLAISYNAGTATQAHNTWDLLCLQITEQITDVNVRCRAIIEIASGSVPPWSQQLSKVVKAVISQGDKIDPELISSLRKQCLYADLGQIFIKYEISLSTRPRVIGGAGLSSLLQFIFKNSGRDMASKLQDAFRVVELYESLQAKSMFSSVDCYYLYAVVLIQELTDENEMKSLTDLFQLIKSVQDAKSVARKLITYLKCLLKPNKIKAVISRRLIWLACLLCVAERYLPSDFATKLICDARAIRKLQTEHQIIVDFSTLHEKDKCIDYLNKFIDEPSKKSIVQVHSYGSLFCLDVKDICEAIIRVHIKNGLPDAALNTLRYLTSAVHSPTKAHLVIALDTCTFVCWMFEGSVSDECVNDDKIELSRTVVRAFQSVLPKLIDWSVSLGETRFFESFSKISRYVVLFDLVLSQCVLSNEEMPKGSESNSATDLSDTSMKSILERPKCVNKLYTVKARSGILLPHQEGTLYDSLTVVKAVSAVASSVVQPPVDDAQRPDKFQEMRESWNRLFVHLSGSHILLEIQARQFAHTLACFNSTGDDHALLGIGTHVFELCKKIFSFPVADIQLAAHLLGSLPVDVMKQTLHDLRRWVLSRKNEPQLTQQLVIWLENTQWQKRLLKQGIDMGTKQLKRDNIVDLIEANCPTSETMLNYTIELCKLSSSLAPDALRFELCIETAKAAIQSVDMNSCTVMKLMMTVQEICPYNYEAIELLFNKMQEIVADGKIESENPNLLRTKDGYMLLKFLRCTSRGKSINSSEIRWYKQFTSQKNWNTSVLSVSNTELISPDETVGAPLLDESTLCPVRQQSNLLPSNDANSVLPKAAAKKLPFHLLFNDEIDTDKFQTKLIYHELTIFNVQHWTTLIEETKSILQHSRSHLLVGSITNHVNETVKFKRELSSDDLCQIKQLTYDSPRLSILKALASRFQRLSLSQTKVSLMQLCCAVIEEWLNHFEELKLPPKDERVAYQLYSASLRELLVIIETEYLLDNNGLLNVDTVSLTQKPEELVNYLLCRKEIDWAEQDSIFHCFDVISAITKIQSVDVEGVFLALVDRWIPDGQDHTEQPFSQMASDPDSTIDFVGSHTLSSSAGGEEFDFFVPVVYDDPQTTRIIVLLRRIKDPLSKIVELSRKSEIDVSILPGGYATKIRIATCVLRFLTDEQMRDMFCISIYQFCSNLVHVLNQRLYSLCRIDIPMKDLQESEKRVEFVRSILSPQSIYRQTPEIARLLLCLIVDSDIDDLATLGKAAQRLVQLRLSRPLLELLKYLRSIKNKEIRTIPNISTFFAKTFEALFDKLDTPNARKELVSLVFFLISCPVEGEGHFARSSSLLASIGANFAASLVAICANSTAEVNLMNEKSKTSDLLGEN</sequence>
<organism evidence="3 4">
    <name type="scientific">Globodera rostochiensis</name>
    <name type="common">Golden nematode worm</name>
    <name type="synonym">Heterodera rostochiensis</name>
    <dbReference type="NCBI Taxonomy" id="31243"/>
    <lineage>
        <taxon>Eukaryota</taxon>
        <taxon>Metazoa</taxon>
        <taxon>Ecdysozoa</taxon>
        <taxon>Nematoda</taxon>
        <taxon>Chromadorea</taxon>
        <taxon>Rhabditida</taxon>
        <taxon>Tylenchina</taxon>
        <taxon>Tylenchomorpha</taxon>
        <taxon>Tylenchoidea</taxon>
        <taxon>Heteroderidae</taxon>
        <taxon>Heteroderinae</taxon>
        <taxon>Globodera</taxon>
    </lineage>
</organism>
<reference evidence="4" key="1">
    <citation type="submission" date="2022-11" db="UniProtKB">
        <authorList>
            <consortium name="WormBaseParasite"/>
        </authorList>
    </citation>
    <scope>IDENTIFICATION</scope>
</reference>
<name>A0A914IAM4_GLORO</name>
<evidence type="ECO:0000313" key="4">
    <source>
        <dbReference type="WBParaSite" id="Gr19_v10_g8830.t1"/>
    </source>
</evidence>
<dbReference type="Pfam" id="PF24516">
    <property type="entry name" value="ARM_KNTC1_2nd"/>
    <property type="match status" value="1"/>
</dbReference>
<dbReference type="GO" id="GO:1990423">
    <property type="term" value="C:RZZ complex"/>
    <property type="evidence" value="ECO:0007669"/>
    <property type="project" value="TreeGrafter"/>
</dbReference>
<dbReference type="GO" id="GO:0031267">
    <property type="term" value="F:small GTPase binding"/>
    <property type="evidence" value="ECO:0007669"/>
    <property type="project" value="TreeGrafter"/>
</dbReference>
<dbReference type="GO" id="GO:0007094">
    <property type="term" value="P:mitotic spindle assembly checkpoint signaling"/>
    <property type="evidence" value="ECO:0007669"/>
    <property type="project" value="TreeGrafter"/>
</dbReference>
<dbReference type="InterPro" id="IPR055404">
    <property type="entry name" value="ARM_KNTC1_2nd"/>
</dbReference>
<dbReference type="Proteomes" id="UP000887572">
    <property type="component" value="Unplaced"/>
</dbReference>
<keyword evidence="3" id="KW-1185">Reference proteome</keyword>
<proteinExistence type="predicted"/>
<dbReference type="Pfam" id="PF24520">
    <property type="entry name" value="ARM_KNTC1_1st"/>
    <property type="match status" value="1"/>
</dbReference>
<dbReference type="InterPro" id="IPR052802">
    <property type="entry name" value="KNTC1"/>
</dbReference>
<dbReference type="GO" id="GO:0000070">
    <property type="term" value="P:mitotic sister chromatid segregation"/>
    <property type="evidence" value="ECO:0007669"/>
    <property type="project" value="TreeGrafter"/>
</dbReference>
<dbReference type="InterPro" id="IPR055403">
    <property type="entry name" value="ARM_KNTC1_1st"/>
</dbReference>
<evidence type="ECO:0000259" key="1">
    <source>
        <dbReference type="Pfam" id="PF24516"/>
    </source>
</evidence>
<feature type="domain" description="KNTC1 first ARM-repeats" evidence="2">
    <location>
        <begin position="406"/>
        <end position="654"/>
    </location>
</feature>